<evidence type="ECO:0000313" key="1">
    <source>
        <dbReference type="EMBL" id="MBB5317925.1"/>
    </source>
</evidence>
<evidence type="ECO:0000313" key="2">
    <source>
        <dbReference type="Proteomes" id="UP000568106"/>
    </source>
</evidence>
<dbReference type="Proteomes" id="UP000568106">
    <property type="component" value="Unassembled WGS sequence"/>
</dbReference>
<comment type="caution">
    <text evidence="1">The sequence shown here is derived from an EMBL/GenBank/DDBJ whole genome shotgun (WGS) entry which is preliminary data.</text>
</comment>
<reference evidence="1" key="1">
    <citation type="submission" date="2020-08" db="EMBL/GenBank/DDBJ databases">
        <title>Genomic Encyclopedia of Type Strains, Phase IV (KMG-V): Genome sequencing to study the core and pangenomes of soil and plant-associated prokaryotes.</title>
        <authorList>
            <person name="Whitman W."/>
        </authorList>
    </citation>
    <scope>NUCLEOTIDE SEQUENCE [LARGE SCALE GENOMIC DNA]</scope>
    <source>
        <strain evidence="1">M8UP27</strain>
    </source>
</reference>
<organism evidence="1 2">
    <name type="scientific">Tunturiibacter empetritectus</name>
    <dbReference type="NCBI Taxonomy" id="3069691"/>
    <lineage>
        <taxon>Bacteria</taxon>
        <taxon>Pseudomonadati</taxon>
        <taxon>Acidobacteriota</taxon>
        <taxon>Terriglobia</taxon>
        <taxon>Terriglobales</taxon>
        <taxon>Acidobacteriaceae</taxon>
        <taxon>Tunturiibacter</taxon>
    </lineage>
</organism>
<accession>A0A7W8IKB9</accession>
<protein>
    <submittedName>
        <fullName evidence="1">Uncharacterized protein</fullName>
    </submittedName>
</protein>
<proteinExistence type="predicted"/>
<gene>
    <name evidence="1" type="ORF">HDF09_002611</name>
</gene>
<dbReference type="AlphaFoldDB" id="A0A7W8IKB9"/>
<keyword evidence="2" id="KW-1185">Reference proteome</keyword>
<dbReference type="EMBL" id="JACHDY010000003">
    <property type="protein sequence ID" value="MBB5317925.1"/>
    <property type="molecule type" value="Genomic_DNA"/>
</dbReference>
<sequence>MDDALLVADPAPRLDLLKRLGIDADIAEAATSPRFSHDIQIQPLHTHSRKLYGIVSLPCGIQNQAFLYLLEDADTNAWHTVDHVALDCFHETPTYRLLSLAHGETAVFVEHANTGHGSGEMEDTATLYTLLNGRMHEVLSTLDYDSRDFTCGSPPVEQNSSFLQISSRVIEETRITSQNSIPHRAERRIWRWQAAQGKFKAGSFRDIPK</sequence>
<name>A0A7W8IKB9_9BACT</name>